<organism evidence="10 11">
    <name type="scientific">Halarcobacter ebronensis</name>
    <dbReference type="NCBI Taxonomy" id="1462615"/>
    <lineage>
        <taxon>Bacteria</taxon>
        <taxon>Pseudomonadati</taxon>
        <taxon>Campylobacterota</taxon>
        <taxon>Epsilonproteobacteria</taxon>
        <taxon>Campylobacterales</taxon>
        <taxon>Arcobacteraceae</taxon>
        <taxon>Halarcobacter</taxon>
    </lineage>
</organism>
<dbReference type="GO" id="GO:0006355">
    <property type="term" value="P:regulation of DNA-templated transcription"/>
    <property type="evidence" value="ECO:0007669"/>
    <property type="project" value="InterPro"/>
</dbReference>
<dbReference type="RefSeq" id="WP_129088417.1">
    <property type="nucleotide sequence ID" value="NZ_CP053836.1"/>
</dbReference>
<dbReference type="InterPro" id="IPR011006">
    <property type="entry name" value="CheY-like_superfamily"/>
</dbReference>
<accession>A0A4Q1ADD5</accession>
<feature type="domain" description="OmpR/PhoB-type" evidence="9">
    <location>
        <begin position="132"/>
        <end position="226"/>
    </location>
</feature>
<evidence type="ECO:0000259" key="9">
    <source>
        <dbReference type="PROSITE" id="PS51755"/>
    </source>
</evidence>
<dbReference type="OrthoDB" id="9808843at2"/>
<dbReference type="GO" id="GO:0000976">
    <property type="term" value="F:transcription cis-regulatory region binding"/>
    <property type="evidence" value="ECO:0007669"/>
    <property type="project" value="TreeGrafter"/>
</dbReference>
<dbReference type="GO" id="GO:0005829">
    <property type="term" value="C:cytosol"/>
    <property type="evidence" value="ECO:0007669"/>
    <property type="project" value="TreeGrafter"/>
</dbReference>
<keyword evidence="11" id="KW-1185">Reference proteome</keyword>
<feature type="domain" description="Response regulatory" evidence="8">
    <location>
        <begin position="10"/>
        <end position="124"/>
    </location>
</feature>
<sequence length="226" mass="26524">MEKMINEDIKVLIVEDDEIARENAVEYLQDYFSNIFEASNALDALKIYETKKPDIIISDIQMPRLNGLEFIKRVRQKDKKVQIIVLTAFCDKEYLLKAIELQLVKYLIKPINEYEFDMAIKNSIEALKNDETNIIKLQDGLVFDMFNLVLLKDGELIKLRIKEVDFIKLLLKNRGRYVTYQEIENFVWDEQVMTKDALKTLVKNLKKKVSKDFILNLSGIGYKLAF</sequence>
<feature type="DNA-binding region" description="OmpR/PhoB-type" evidence="7">
    <location>
        <begin position="132"/>
        <end position="226"/>
    </location>
</feature>
<dbReference type="InterPro" id="IPR001867">
    <property type="entry name" value="OmpR/PhoB-type_DNA-bd"/>
</dbReference>
<evidence type="ECO:0000256" key="4">
    <source>
        <dbReference type="ARBA" id="ARBA00023125"/>
    </source>
</evidence>
<dbReference type="PANTHER" id="PTHR48111">
    <property type="entry name" value="REGULATOR OF RPOS"/>
    <property type="match status" value="1"/>
</dbReference>
<evidence type="ECO:0000313" key="11">
    <source>
        <dbReference type="Proteomes" id="UP000289758"/>
    </source>
</evidence>
<reference evidence="10 11" key="1">
    <citation type="submission" date="2017-10" db="EMBL/GenBank/DDBJ databases">
        <title>Genomics of the genus Arcobacter.</title>
        <authorList>
            <person name="Perez-Cataluna A."/>
            <person name="Figueras M.J."/>
        </authorList>
    </citation>
    <scope>NUCLEOTIDE SEQUENCE [LARGE SCALE GENOMIC DNA]</scope>
    <source>
        <strain evidence="10 11">CECT 8441</strain>
    </source>
</reference>
<evidence type="ECO:0000256" key="3">
    <source>
        <dbReference type="ARBA" id="ARBA00023015"/>
    </source>
</evidence>
<dbReference type="Proteomes" id="UP000289758">
    <property type="component" value="Unassembled WGS sequence"/>
</dbReference>
<keyword evidence="4 7" id="KW-0238">DNA-binding</keyword>
<evidence type="ECO:0000256" key="6">
    <source>
        <dbReference type="PROSITE-ProRule" id="PRU00169"/>
    </source>
</evidence>
<keyword evidence="3" id="KW-0805">Transcription regulation</keyword>
<keyword evidence="1 6" id="KW-0597">Phosphoprotein</keyword>
<dbReference type="EMBL" id="PDKK01000023">
    <property type="protein sequence ID" value="RXK01393.1"/>
    <property type="molecule type" value="Genomic_DNA"/>
</dbReference>
<dbReference type="AlphaFoldDB" id="A0A4Q1ADD5"/>
<dbReference type="InterPro" id="IPR016032">
    <property type="entry name" value="Sig_transdc_resp-reg_C-effctor"/>
</dbReference>
<dbReference type="PROSITE" id="PS51755">
    <property type="entry name" value="OMPR_PHOB"/>
    <property type="match status" value="1"/>
</dbReference>
<dbReference type="InterPro" id="IPR001789">
    <property type="entry name" value="Sig_transdc_resp-reg_receiver"/>
</dbReference>
<dbReference type="Gene3D" id="1.10.10.10">
    <property type="entry name" value="Winged helix-like DNA-binding domain superfamily/Winged helix DNA-binding domain"/>
    <property type="match status" value="1"/>
</dbReference>
<dbReference type="PROSITE" id="PS50110">
    <property type="entry name" value="RESPONSE_REGULATORY"/>
    <property type="match status" value="1"/>
</dbReference>
<comment type="caution">
    <text evidence="10">The sequence shown here is derived from an EMBL/GenBank/DDBJ whole genome shotgun (WGS) entry which is preliminary data.</text>
</comment>
<evidence type="ECO:0000256" key="5">
    <source>
        <dbReference type="ARBA" id="ARBA00023163"/>
    </source>
</evidence>
<dbReference type="Pfam" id="PF00486">
    <property type="entry name" value="Trans_reg_C"/>
    <property type="match status" value="1"/>
</dbReference>
<dbReference type="SMART" id="SM00448">
    <property type="entry name" value="REC"/>
    <property type="match status" value="1"/>
</dbReference>
<dbReference type="GO" id="GO:0000156">
    <property type="term" value="F:phosphorelay response regulator activity"/>
    <property type="evidence" value="ECO:0007669"/>
    <property type="project" value="TreeGrafter"/>
</dbReference>
<evidence type="ECO:0000256" key="2">
    <source>
        <dbReference type="ARBA" id="ARBA00023012"/>
    </source>
</evidence>
<feature type="modified residue" description="4-aspartylphosphate" evidence="6">
    <location>
        <position position="59"/>
    </location>
</feature>
<evidence type="ECO:0000256" key="7">
    <source>
        <dbReference type="PROSITE-ProRule" id="PRU01091"/>
    </source>
</evidence>
<evidence type="ECO:0000313" key="10">
    <source>
        <dbReference type="EMBL" id="RXK01393.1"/>
    </source>
</evidence>
<dbReference type="Gene3D" id="3.40.50.2300">
    <property type="match status" value="1"/>
</dbReference>
<dbReference type="CDD" id="cd17536">
    <property type="entry name" value="REC_YesN-like"/>
    <property type="match status" value="1"/>
</dbReference>
<keyword evidence="5" id="KW-0804">Transcription</keyword>
<dbReference type="SUPFAM" id="SSF52172">
    <property type="entry name" value="CheY-like"/>
    <property type="match status" value="1"/>
</dbReference>
<dbReference type="SMART" id="SM00862">
    <property type="entry name" value="Trans_reg_C"/>
    <property type="match status" value="1"/>
</dbReference>
<dbReference type="InterPro" id="IPR036388">
    <property type="entry name" value="WH-like_DNA-bd_sf"/>
</dbReference>
<dbReference type="Pfam" id="PF00072">
    <property type="entry name" value="Response_reg"/>
    <property type="match status" value="1"/>
</dbReference>
<dbReference type="InterPro" id="IPR039420">
    <property type="entry name" value="WalR-like"/>
</dbReference>
<evidence type="ECO:0000259" key="8">
    <source>
        <dbReference type="PROSITE" id="PS50110"/>
    </source>
</evidence>
<dbReference type="SUPFAM" id="SSF46894">
    <property type="entry name" value="C-terminal effector domain of the bipartite response regulators"/>
    <property type="match status" value="1"/>
</dbReference>
<evidence type="ECO:0000256" key="1">
    <source>
        <dbReference type="ARBA" id="ARBA00022553"/>
    </source>
</evidence>
<protein>
    <submittedName>
        <fullName evidence="10">DNA-binding response regulator</fullName>
    </submittedName>
</protein>
<dbReference type="GO" id="GO:0032993">
    <property type="term" value="C:protein-DNA complex"/>
    <property type="evidence" value="ECO:0007669"/>
    <property type="project" value="TreeGrafter"/>
</dbReference>
<gene>
    <name evidence="10" type="ORF">CRV07_15050</name>
</gene>
<proteinExistence type="predicted"/>
<keyword evidence="2" id="KW-0902">Two-component regulatory system</keyword>
<dbReference type="PANTHER" id="PTHR48111:SF1">
    <property type="entry name" value="TWO-COMPONENT RESPONSE REGULATOR ORR33"/>
    <property type="match status" value="1"/>
</dbReference>
<name>A0A4Q1ADD5_9BACT</name>